<evidence type="ECO:0000256" key="4">
    <source>
        <dbReference type="ARBA" id="ARBA00023002"/>
    </source>
</evidence>
<reference evidence="8" key="1">
    <citation type="submission" date="2020-05" db="EMBL/GenBank/DDBJ databases">
        <title>Phylogenomic resolution of chytrid fungi.</title>
        <authorList>
            <person name="Stajich J.E."/>
            <person name="Amses K."/>
            <person name="Simmons R."/>
            <person name="Seto K."/>
            <person name="Myers J."/>
            <person name="Bonds A."/>
            <person name="Quandt C.A."/>
            <person name="Barry K."/>
            <person name="Liu P."/>
            <person name="Grigoriev I."/>
            <person name="Longcore J.E."/>
            <person name="James T.Y."/>
        </authorList>
    </citation>
    <scope>NUCLEOTIDE SEQUENCE</scope>
    <source>
        <strain evidence="8">JEL0379</strain>
    </source>
</reference>
<feature type="domain" description="FAD-binding" evidence="7">
    <location>
        <begin position="574"/>
        <end position="623"/>
    </location>
</feature>
<dbReference type="Pfam" id="PF01494">
    <property type="entry name" value="FAD_binding_3"/>
    <property type="match status" value="1"/>
</dbReference>
<protein>
    <recommendedName>
        <fullName evidence="7">FAD-binding domain-containing protein</fullName>
    </recommendedName>
</protein>
<proteinExistence type="inferred from homology"/>
<feature type="region of interest" description="Disordered" evidence="6">
    <location>
        <begin position="420"/>
        <end position="445"/>
    </location>
</feature>
<feature type="compositionally biased region" description="Low complexity" evidence="6">
    <location>
        <begin position="462"/>
        <end position="483"/>
    </location>
</feature>
<dbReference type="SUPFAM" id="SSF51905">
    <property type="entry name" value="FAD/NAD(P)-binding domain"/>
    <property type="match status" value="1"/>
</dbReference>
<gene>
    <name evidence="8" type="ORF">HDU87_005308</name>
</gene>
<evidence type="ECO:0000256" key="1">
    <source>
        <dbReference type="ARBA" id="ARBA00007992"/>
    </source>
</evidence>
<name>A0AAD5XLC6_9FUNG</name>
<organism evidence="8 9">
    <name type="scientific">Geranomyces variabilis</name>
    <dbReference type="NCBI Taxonomy" id="109894"/>
    <lineage>
        <taxon>Eukaryota</taxon>
        <taxon>Fungi</taxon>
        <taxon>Fungi incertae sedis</taxon>
        <taxon>Chytridiomycota</taxon>
        <taxon>Chytridiomycota incertae sedis</taxon>
        <taxon>Chytridiomycetes</taxon>
        <taxon>Spizellomycetales</taxon>
        <taxon>Powellomycetaceae</taxon>
        <taxon>Geranomyces</taxon>
    </lineage>
</organism>
<evidence type="ECO:0000256" key="3">
    <source>
        <dbReference type="ARBA" id="ARBA00022827"/>
    </source>
</evidence>
<dbReference type="PRINTS" id="PR00420">
    <property type="entry name" value="RNGMNOXGNASE"/>
</dbReference>
<accession>A0AAD5XLC6</accession>
<dbReference type="GO" id="GO:0004497">
    <property type="term" value="F:monooxygenase activity"/>
    <property type="evidence" value="ECO:0007669"/>
    <property type="project" value="UniProtKB-KW"/>
</dbReference>
<feature type="compositionally biased region" description="Polar residues" evidence="6">
    <location>
        <begin position="430"/>
        <end position="445"/>
    </location>
</feature>
<evidence type="ECO:0000256" key="5">
    <source>
        <dbReference type="ARBA" id="ARBA00023033"/>
    </source>
</evidence>
<dbReference type="AlphaFoldDB" id="A0AAD5XLC6"/>
<feature type="region of interest" description="Disordered" evidence="6">
    <location>
        <begin position="1"/>
        <end position="25"/>
    </location>
</feature>
<keyword evidence="4" id="KW-0560">Oxidoreductase</keyword>
<evidence type="ECO:0000313" key="9">
    <source>
        <dbReference type="Proteomes" id="UP001212152"/>
    </source>
</evidence>
<dbReference type="Gene3D" id="3.50.50.60">
    <property type="entry name" value="FAD/NAD(P)-binding domain"/>
    <property type="match status" value="3"/>
</dbReference>
<feature type="region of interest" description="Disordered" evidence="6">
    <location>
        <begin position="462"/>
        <end position="486"/>
    </location>
</feature>
<dbReference type="GO" id="GO:0071949">
    <property type="term" value="F:FAD binding"/>
    <property type="evidence" value="ECO:0007669"/>
    <property type="project" value="InterPro"/>
</dbReference>
<keyword evidence="9" id="KW-1185">Reference proteome</keyword>
<keyword evidence="5" id="KW-0503">Monooxygenase</keyword>
<keyword evidence="3" id="KW-0274">FAD</keyword>
<dbReference type="InterPro" id="IPR002938">
    <property type="entry name" value="FAD-bd"/>
</dbReference>
<dbReference type="EMBL" id="JADGJQ010000041">
    <property type="protein sequence ID" value="KAJ3176439.1"/>
    <property type="molecule type" value="Genomic_DNA"/>
</dbReference>
<dbReference type="Proteomes" id="UP001212152">
    <property type="component" value="Unassembled WGS sequence"/>
</dbReference>
<evidence type="ECO:0000256" key="2">
    <source>
        <dbReference type="ARBA" id="ARBA00022630"/>
    </source>
</evidence>
<keyword evidence="2" id="KW-0285">Flavoprotein</keyword>
<dbReference type="PANTHER" id="PTHR13789">
    <property type="entry name" value="MONOOXYGENASE"/>
    <property type="match status" value="1"/>
</dbReference>
<comment type="similarity">
    <text evidence="1">Belongs to the paxM FAD-dependent monooxygenase family.</text>
</comment>
<feature type="compositionally biased region" description="Low complexity" evidence="6">
    <location>
        <begin position="10"/>
        <end position="25"/>
    </location>
</feature>
<dbReference type="InterPro" id="IPR050493">
    <property type="entry name" value="FAD-dep_Monooxygenase_BioMet"/>
</dbReference>
<dbReference type="InterPro" id="IPR036188">
    <property type="entry name" value="FAD/NAD-bd_sf"/>
</dbReference>
<comment type="caution">
    <text evidence="8">The sequence shown here is derived from an EMBL/GenBank/DDBJ whole genome shotgun (WGS) entry which is preliminary data.</text>
</comment>
<evidence type="ECO:0000259" key="7">
    <source>
        <dbReference type="Pfam" id="PF01494"/>
    </source>
</evidence>
<evidence type="ECO:0000256" key="6">
    <source>
        <dbReference type="SAM" id="MobiDB-lite"/>
    </source>
</evidence>
<dbReference type="PANTHER" id="PTHR13789:SF309">
    <property type="entry name" value="PUTATIVE (AFU_ORTHOLOGUE AFUA_6G14510)-RELATED"/>
    <property type="match status" value="1"/>
</dbReference>
<evidence type="ECO:0000313" key="8">
    <source>
        <dbReference type="EMBL" id="KAJ3176439.1"/>
    </source>
</evidence>
<sequence length="733" mass="76647">MGEDNPPVGSAFSSTPTTPTHSSSAFADVSASSAPELSILIIGGGVAGLAAALSIKRVAAATGLNLRPIIFEADPPARAFHSNMAQHWVLWKWAYELLLEMGLGKRLSKIAAPIKHTISIDADTRETLVEYPPIEDVVEGTKVGDPELGTATTGAAALPPMVGLRKADLVRMLLLALSGIRDDLLDADQFAPTPGTTGTGLEADLAADGDWFANENYADLVPDLLLGYELDSFMVSASTGKVTAKFLNGHVQVGDMIIGADGTHSKVRDLIGNRRFPIQHAGAAVIHGVTRTDALAQGLPETITADGTPVPVVLADDMVRLCPPTNALALIGRGFAYGVNNIGNGMIGWNLVVAQTAPHLHTSQFVNDQRAKAAATAAASAAAEANAAAAAEPGSSHSGHARRTSYFQLEHVASDGAVEAELGSDEPGPSGTSHLSSAAGSTASIETVAEPETAAPVVATATNSAEPQPSTSSAPSSTTSSPTRRANRLETAFERQLRIQREEIIAAKTAAESDESPEQTTHLSGIQARDLALCLAARHPSIPTTALGLIALADPDQTHAMDILDMADQYPETYTSPKFHPGRVILIGDAAHPVATNATGSLGGSLAISDAALLAKLIGKHLASHHRRTSVGTGHTAISMAGNGSNADMENRFKALSQAFDAARVPVCNRIMTDARAEGGWGRVENNWVRSLWRLSWKYTSRNWVRATYAQMLERGGVEKGLISLSKTNAGLV</sequence>